<dbReference type="Pfam" id="PF13499">
    <property type="entry name" value="EF-hand_7"/>
    <property type="match status" value="1"/>
</dbReference>
<dbReference type="Pfam" id="PF00036">
    <property type="entry name" value="EF-hand_1"/>
    <property type="match status" value="1"/>
</dbReference>
<name>A0ABR2KWI5_9EUKA</name>
<dbReference type="PANTHER" id="PTHR19972:SF10">
    <property type="entry name" value="CALBINDIN-32"/>
    <property type="match status" value="1"/>
</dbReference>
<sequence>MDIDIYKSKTLHFTQEQLAITKQIFDHFDENKDGKLNFDEAKKFMLKYDIDQIFFPIAFEICDINKDKLISFEEFKFLFMLLDEVEDTPSIIYKNLFDKFDKNDKGFLEGEEIKEFLKYLFKDITEQKLEFYLQYFDKNQDGKLDFDEITVILDIINKKRY</sequence>
<gene>
    <name evidence="3" type="ORF">M9Y10_023931</name>
</gene>
<comment type="caution">
    <text evidence="3">The sequence shown here is derived from an EMBL/GenBank/DDBJ whole genome shotgun (WGS) entry which is preliminary data.</text>
</comment>
<keyword evidence="4" id="KW-1185">Reference proteome</keyword>
<evidence type="ECO:0000313" key="4">
    <source>
        <dbReference type="Proteomes" id="UP001470230"/>
    </source>
</evidence>
<organism evidence="3 4">
    <name type="scientific">Tritrichomonas musculus</name>
    <dbReference type="NCBI Taxonomy" id="1915356"/>
    <lineage>
        <taxon>Eukaryota</taxon>
        <taxon>Metamonada</taxon>
        <taxon>Parabasalia</taxon>
        <taxon>Tritrichomonadida</taxon>
        <taxon>Tritrichomonadidae</taxon>
        <taxon>Tritrichomonas</taxon>
    </lineage>
</organism>
<dbReference type="Gene3D" id="1.10.238.10">
    <property type="entry name" value="EF-hand"/>
    <property type="match status" value="2"/>
</dbReference>
<dbReference type="InterPro" id="IPR018247">
    <property type="entry name" value="EF_Hand_1_Ca_BS"/>
</dbReference>
<dbReference type="Proteomes" id="UP001470230">
    <property type="component" value="Unassembled WGS sequence"/>
</dbReference>
<evidence type="ECO:0000256" key="1">
    <source>
        <dbReference type="ARBA" id="ARBA00022837"/>
    </source>
</evidence>
<proteinExistence type="predicted"/>
<reference evidence="3 4" key="1">
    <citation type="submission" date="2024-04" db="EMBL/GenBank/DDBJ databases">
        <title>Tritrichomonas musculus Genome.</title>
        <authorList>
            <person name="Alves-Ferreira E."/>
            <person name="Grigg M."/>
            <person name="Lorenzi H."/>
            <person name="Galac M."/>
        </authorList>
    </citation>
    <scope>NUCLEOTIDE SEQUENCE [LARGE SCALE GENOMIC DNA]</scope>
    <source>
        <strain evidence="3 4">EAF2021</strain>
    </source>
</reference>
<feature type="domain" description="EF-hand" evidence="2">
    <location>
        <begin position="88"/>
        <end position="123"/>
    </location>
</feature>
<keyword evidence="1" id="KW-0106">Calcium</keyword>
<dbReference type="InterPro" id="IPR011992">
    <property type="entry name" value="EF-hand-dom_pair"/>
</dbReference>
<feature type="domain" description="EF-hand" evidence="2">
    <location>
        <begin position="124"/>
        <end position="159"/>
    </location>
</feature>
<dbReference type="PROSITE" id="PS50222">
    <property type="entry name" value="EF_HAND_2"/>
    <property type="match status" value="4"/>
</dbReference>
<dbReference type="InterPro" id="IPR051001">
    <property type="entry name" value="Calbindin_Ca-bind"/>
</dbReference>
<dbReference type="InterPro" id="IPR002048">
    <property type="entry name" value="EF_hand_dom"/>
</dbReference>
<dbReference type="EMBL" id="JAPFFF010000003">
    <property type="protein sequence ID" value="KAK8895465.1"/>
    <property type="molecule type" value="Genomic_DNA"/>
</dbReference>
<feature type="domain" description="EF-hand" evidence="2">
    <location>
        <begin position="58"/>
        <end position="85"/>
    </location>
</feature>
<evidence type="ECO:0000313" key="3">
    <source>
        <dbReference type="EMBL" id="KAK8895465.1"/>
    </source>
</evidence>
<accession>A0ABR2KWI5</accession>
<feature type="domain" description="EF-hand" evidence="2">
    <location>
        <begin position="16"/>
        <end position="51"/>
    </location>
</feature>
<evidence type="ECO:0000259" key="2">
    <source>
        <dbReference type="PROSITE" id="PS50222"/>
    </source>
</evidence>
<dbReference type="SUPFAM" id="SSF47473">
    <property type="entry name" value="EF-hand"/>
    <property type="match status" value="1"/>
</dbReference>
<protein>
    <recommendedName>
        <fullName evidence="2">EF-hand domain-containing protein</fullName>
    </recommendedName>
</protein>
<dbReference type="PROSITE" id="PS00018">
    <property type="entry name" value="EF_HAND_1"/>
    <property type="match status" value="2"/>
</dbReference>
<dbReference type="PANTHER" id="PTHR19972">
    <property type="entry name" value="CALBINDIN"/>
    <property type="match status" value="1"/>
</dbReference>
<dbReference type="SMART" id="SM00054">
    <property type="entry name" value="EFh"/>
    <property type="match status" value="4"/>
</dbReference>